<feature type="repeat" description="TPR" evidence="3">
    <location>
        <begin position="73"/>
        <end position="106"/>
    </location>
</feature>
<evidence type="ECO:0000256" key="3">
    <source>
        <dbReference type="PROSITE-ProRule" id="PRU00339"/>
    </source>
</evidence>
<evidence type="ECO:0000256" key="2">
    <source>
        <dbReference type="ARBA" id="ARBA00022803"/>
    </source>
</evidence>
<dbReference type="Gene3D" id="1.25.40.10">
    <property type="entry name" value="Tetratricopeptide repeat domain"/>
    <property type="match status" value="2"/>
</dbReference>
<dbReference type="Pfam" id="PF22890">
    <property type="entry name" value="TPR_EMC2"/>
    <property type="match status" value="1"/>
</dbReference>
<dbReference type="SUPFAM" id="SSF48452">
    <property type="entry name" value="TPR-like"/>
    <property type="match status" value="1"/>
</dbReference>
<evidence type="ECO:0000313" key="7">
    <source>
        <dbReference type="Proteomes" id="UP001165085"/>
    </source>
</evidence>
<keyword evidence="2 3" id="KW-0802">TPR repeat</keyword>
<dbReference type="OrthoDB" id="124397at2759"/>
<dbReference type="InterPro" id="IPR011990">
    <property type="entry name" value="TPR-like_helical_dom_sf"/>
</dbReference>
<keyword evidence="1" id="KW-0677">Repeat</keyword>
<dbReference type="Proteomes" id="UP001165085">
    <property type="component" value="Unassembled WGS sequence"/>
</dbReference>
<accession>A0A9W7BCY4</accession>
<keyword evidence="4" id="KW-0256">Endoplasmic reticulum</keyword>
<keyword evidence="4" id="KW-0472">Membrane</keyword>
<dbReference type="PROSITE" id="PS50005">
    <property type="entry name" value="TPR"/>
    <property type="match status" value="1"/>
</dbReference>
<comment type="function">
    <text evidence="4">Part of the endoplasmic reticulum membrane protein complex (EMC) that enables the energy-independent insertion into endoplasmic reticulum membranes of newly synthesized membrane proteins.</text>
</comment>
<dbReference type="SMART" id="SM00028">
    <property type="entry name" value="TPR"/>
    <property type="match status" value="2"/>
</dbReference>
<gene>
    <name evidence="6" type="ORF">TrST_g2133</name>
</gene>
<evidence type="ECO:0000259" key="5">
    <source>
        <dbReference type="Pfam" id="PF22890"/>
    </source>
</evidence>
<dbReference type="InterPro" id="IPR055217">
    <property type="entry name" value="TPR_EMC2"/>
</dbReference>
<feature type="domain" description="EMC2 TPR-like" evidence="5">
    <location>
        <begin position="75"/>
        <end position="177"/>
    </location>
</feature>
<dbReference type="EMBL" id="BRXY01000293">
    <property type="protein sequence ID" value="GMH84473.1"/>
    <property type="molecule type" value="Genomic_DNA"/>
</dbReference>
<comment type="caution">
    <text evidence="6">The sequence shown here is derived from an EMBL/GenBank/DDBJ whole genome shotgun (WGS) entry which is preliminary data.</text>
</comment>
<sequence>MSRIRLNYLRDQKLRRPDEVMSLALPFLQSASLHSEEDLAILEQLCIASLDVSNFEVAESVVTRLESRFEDSSRVMRLRGMVYEAAQNYTAATELYKNLLEKNPSNVFARKRLYAIKKSQNDNPVEALLSYLDENNADVQAWYELSDLYLGLADWQGAAFALEECVLLDPLSAHLHTLLGECYYTLSNSTSEAVLAKNFTVEPLILLARRHFSEALNLKRGDIRALMGLALASKVSATEDIPQPDNSANVSLVDKLKSGQPIVDEQLVGAKLHEFAALELSKNIKDGKLKNSVDAYMKKGAEEIKIAMANKESKKDV</sequence>
<dbReference type="GO" id="GO:0072546">
    <property type="term" value="C:EMC complex"/>
    <property type="evidence" value="ECO:0007669"/>
    <property type="project" value="UniProtKB-UniRule"/>
</dbReference>
<dbReference type="InterPro" id="IPR039856">
    <property type="entry name" value="EMC2-like"/>
</dbReference>
<protein>
    <recommendedName>
        <fullName evidence="4">ER membrane protein complex subunit 2</fullName>
    </recommendedName>
</protein>
<evidence type="ECO:0000256" key="4">
    <source>
        <dbReference type="RuleBase" id="RU367091"/>
    </source>
</evidence>
<keyword evidence="7" id="KW-1185">Reference proteome</keyword>
<dbReference type="AlphaFoldDB" id="A0A9W7BCY4"/>
<comment type="subcellular location">
    <subcellularLocation>
        <location evidence="4">Endoplasmic reticulum membrane</location>
        <topology evidence="4">Peripheral membrane protein</topology>
        <orientation evidence="4">Cytoplasmic side</orientation>
    </subcellularLocation>
</comment>
<name>A0A9W7BCY4_9STRA</name>
<dbReference type="InterPro" id="IPR019734">
    <property type="entry name" value="TPR_rpt"/>
</dbReference>
<reference evidence="7" key="1">
    <citation type="journal article" date="2023" name="Commun. Biol.">
        <title>Genome analysis of Parmales, the sister group of diatoms, reveals the evolutionary specialization of diatoms from phago-mixotrophs to photoautotrophs.</title>
        <authorList>
            <person name="Ban H."/>
            <person name="Sato S."/>
            <person name="Yoshikawa S."/>
            <person name="Yamada K."/>
            <person name="Nakamura Y."/>
            <person name="Ichinomiya M."/>
            <person name="Sato N."/>
            <person name="Blanc-Mathieu R."/>
            <person name="Endo H."/>
            <person name="Kuwata A."/>
            <person name="Ogata H."/>
        </authorList>
    </citation>
    <scope>NUCLEOTIDE SEQUENCE [LARGE SCALE GENOMIC DNA]</scope>
    <source>
        <strain evidence="7">NIES 3701</strain>
    </source>
</reference>
<organism evidence="6 7">
    <name type="scientific">Triparma strigata</name>
    <dbReference type="NCBI Taxonomy" id="1606541"/>
    <lineage>
        <taxon>Eukaryota</taxon>
        <taxon>Sar</taxon>
        <taxon>Stramenopiles</taxon>
        <taxon>Ochrophyta</taxon>
        <taxon>Bolidophyceae</taxon>
        <taxon>Parmales</taxon>
        <taxon>Triparmaceae</taxon>
        <taxon>Triparma</taxon>
    </lineage>
</organism>
<proteinExistence type="inferred from homology"/>
<evidence type="ECO:0000256" key="1">
    <source>
        <dbReference type="ARBA" id="ARBA00022737"/>
    </source>
</evidence>
<dbReference type="PANTHER" id="PTHR12760">
    <property type="entry name" value="TETRATRICOPEPTIDE REPEAT PROTEIN"/>
    <property type="match status" value="1"/>
</dbReference>
<comment type="similarity">
    <text evidence="4">Belongs to the EMC2 family.</text>
</comment>
<evidence type="ECO:0000313" key="6">
    <source>
        <dbReference type="EMBL" id="GMH84473.1"/>
    </source>
</evidence>
<comment type="subunit">
    <text evidence="4">Component of the ER membrane protein complex (EMC).</text>
</comment>